<dbReference type="InterPro" id="IPR005836">
    <property type="entry name" value="ADP_Glu_pyroP_CS"/>
</dbReference>
<evidence type="ECO:0000259" key="11">
    <source>
        <dbReference type="Pfam" id="PF24894"/>
    </source>
</evidence>
<comment type="catalytic activity">
    <reaction evidence="9">
        <text>alpha-D-glucose 1-phosphate + ATP + H(+) = ADP-alpha-D-glucose + diphosphate</text>
        <dbReference type="Rhea" id="RHEA:12120"/>
        <dbReference type="ChEBI" id="CHEBI:15378"/>
        <dbReference type="ChEBI" id="CHEBI:30616"/>
        <dbReference type="ChEBI" id="CHEBI:33019"/>
        <dbReference type="ChEBI" id="CHEBI:57498"/>
        <dbReference type="ChEBI" id="CHEBI:58601"/>
        <dbReference type="EC" id="2.7.7.27"/>
    </reaction>
</comment>
<dbReference type="PROSITE" id="PS00809">
    <property type="entry name" value="ADP_GLC_PYROPHOSPH_2"/>
    <property type="match status" value="1"/>
</dbReference>
<dbReference type="UniPathway" id="UPA00164"/>
<dbReference type="PANTHER" id="PTHR43523">
    <property type="entry name" value="GLUCOSE-1-PHOSPHATE ADENYLYLTRANSFERASE-RELATED"/>
    <property type="match status" value="1"/>
</dbReference>
<evidence type="ECO:0000256" key="6">
    <source>
        <dbReference type="ARBA" id="ARBA00022840"/>
    </source>
</evidence>
<dbReference type="SUPFAM" id="SSF53448">
    <property type="entry name" value="Nucleotide-diphospho-sugar transferases"/>
    <property type="match status" value="1"/>
</dbReference>
<keyword evidence="2 9" id="KW-0321">Glycogen metabolism</keyword>
<dbReference type="GO" id="GO:0005524">
    <property type="term" value="F:ATP binding"/>
    <property type="evidence" value="ECO:0007669"/>
    <property type="project" value="UniProtKB-KW"/>
</dbReference>
<dbReference type="CDD" id="cd04651">
    <property type="entry name" value="LbH_G1P_AT_C"/>
    <property type="match status" value="1"/>
</dbReference>
<accession>A0A4Q9ENU4</accession>
<protein>
    <recommendedName>
        <fullName evidence="9">Glucose-1-phosphate adenylyltransferase</fullName>
        <ecNumber evidence="9">2.7.7.27</ecNumber>
    </recommendedName>
    <alternativeName>
        <fullName evidence="9">ADP-glucose pyrophosphorylase</fullName>
        <shortName evidence="9">ADPGlc PPase</shortName>
    </alternativeName>
    <alternativeName>
        <fullName evidence="9">ADP-glucose synthase</fullName>
    </alternativeName>
</protein>
<proteinExistence type="inferred from homology"/>
<dbReference type="NCBIfam" id="TIGR02091">
    <property type="entry name" value="glgC"/>
    <property type="match status" value="1"/>
</dbReference>
<comment type="similarity">
    <text evidence="1 9">Belongs to the bacterial/plant glucose-1-phosphate adenylyltransferase family.</text>
</comment>
<evidence type="ECO:0000256" key="2">
    <source>
        <dbReference type="ARBA" id="ARBA00022600"/>
    </source>
</evidence>
<dbReference type="RefSeq" id="WP_004096952.1">
    <property type="nucleotide sequence ID" value="NZ_CP186712.1"/>
</dbReference>
<dbReference type="Pfam" id="PF24894">
    <property type="entry name" value="Hexapep_GlmU"/>
    <property type="match status" value="1"/>
</dbReference>
<evidence type="ECO:0000256" key="4">
    <source>
        <dbReference type="ARBA" id="ARBA00022695"/>
    </source>
</evidence>
<dbReference type="InterPro" id="IPR029044">
    <property type="entry name" value="Nucleotide-diphossugar_trans"/>
</dbReference>
<dbReference type="Gene3D" id="3.90.550.10">
    <property type="entry name" value="Spore Coat Polysaccharide Biosynthesis Protein SpsA, Chain A"/>
    <property type="match status" value="1"/>
</dbReference>
<dbReference type="InterPro" id="IPR023049">
    <property type="entry name" value="GlgC_bac"/>
</dbReference>
<evidence type="ECO:0000313" key="12">
    <source>
        <dbReference type="EMBL" id="TBM26970.1"/>
    </source>
</evidence>
<dbReference type="Gene3D" id="2.160.10.10">
    <property type="entry name" value="Hexapeptide repeat proteins"/>
    <property type="match status" value="1"/>
</dbReference>
<comment type="subunit">
    <text evidence="9">Homotetramer.</text>
</comment>
<dbReference type="EC" id="2.7.7.27" evidence="9"/>
<dbReference type="InterPro" id="IPR011831">
    <property type="entry name" value="ADP-Glc_PPase"/>
</dbReference>
<sequence length="427" mass="48068">MVKSENQNQLMLARQLPQKSVALILAGGRGSRLKDLTKTRAKPAVHFGGKFRIVDFALSNCINSGIRRIGVITQYHSHTLVQHIQRGWSFLNESMNEFVDLLPAQQRDASEHWYKGTADAVYQNLDIIRRYRAEFVVILAGDHIYKMDYSRMLIDHVESGAECTVACIPVPRQEASEFGVMEVGDDNKILQFLEKPQNPPAMPGSEDMSLASMGIYVFNAEYLYQLLEEDMSLADSFHDFGKDLIPKITAQGKAWAHPFTLSCVTSTDDDTVQPYWRDVGTLDAYWRANLDLASVTPELDMYDKRWPIRTYMESLPPAKFVQDRSGSHGMTMNSLVSGGCIISGSVVVHSVLFPRVRVNSFCTIDSSVLLPDVNIGRSCRLRRCIIDRACVLPEGMVIGENVEEDSKRFYRSEGGIVLVTREMLARL</sequence>
<dbReference type="SUPFAM" id="SSF51161">
    <property type="entry name" value="Trimeric LpxA-like enzymes"/>
    <property type="match status" value="1"/>
</dbReference>
<evidence type="ECO:0000256" key="9">
    <source>
        <dbReference type="HAMAP-Rule" id="MF_00624"/>
    </source>
</evidence>
<keyword evidence="6 9" id="KW-0067">ATP-binding</keyword>
<keyword evidence="5 9" id="KW-0547">Nucleotide-binding</keyword>
<dbReference type="PROSITE" id="PS00808">
    <property type="entry name" value="ADP_GLC_PYROPHOSPH_1"/>
    <property type="match status" value="1"/>
</dbReference>
<dbReference type="NCBIfam" id="NF002023">
    <property type="entry name" value="PRK00844.1"/>
    <property type="match status" value="1"/>
</dbReference>
<evidence type="ECO:0000259" key="10">
    <source>
        <dbReference type="Pfam" id="PF00483"/>
    </source>
</evidence>
<dbReference type="NCBIfam" id="NF001947">
    <property type="entry name" value="PRK00725.1"/>
    <property type="match status" value="1"/>
</dbReference>
<evidence type="ECO:0000256" key="8">
    <source>
        <dbReference type="ARBA" id="ARBA00023277"/>
    </source>
</evidence>
<keyword evidence="4 9" id="KW-0548">Nucleotidyltransferase</keyword>
<keyword evidence="7 9" id="KW-0320">Glycogen biosynthesis</keyword>
<dbReference type="EMBL" id="SITD01000050">
    <property type="protein sequence ID" value="TBM26970.1"/>
    <property type="molecule type" value="Genomic_DNA"/>
</dbReference>
<reference evidence="12 13" key="1">
    <citation type="submission" date="2019-02" db="EMBL/GenBank/DDBJ databases">
        <title>Comparative genomic analysis of the Hafnia genus genomes.</title>
        <authorList>
            <person name="Zhiqiu Y."/>
            <person name="Chao Y."/>
            <person name="Yuhui D."/>
            <person name="Di H."/>
            <person name="Bin L."/>
        </authorList>
    </citation>
    <scope>NUCLEOTIDE SEQUENCE [LARGE SCALE GENOMIC DNA]</scope>
    <source>
        <strain evidence="12 13">PCM_1194</strain>
    </source>
</reference>
<organism evidence="12 13">
    <name type="scientific">Hafnia paralvei</name>
    <dbReference type="NCBI Taxonomy" id="546367"/>
    <lineage>
        <taxon>Bacteria</taxon>
        <taxon>Pseudomonadati</taxon>
        <taxon>Pseudomonadota</taxon>
        <taxon>Gammaproteobacteria</taxon>
        <taxon>Enterobacterales</taxon>
        <taxon>Hafniaceae</taxon>
        <taxon>Hafnia</taxon>
    </lineage>
</organism>
<evidence type="ECO:0000256" key="7">
    <source>
        <dbReference type="ARBA" id="ARBA00023056"/>
    </source>
</evidence>
<comment type="caution">
    <text evidence="12">The sequence shown here is derived from an EMBL/GenBank/DDBJ whole genome shotgun (WGS) entry which is preliminary data.</text>
</comment>
<feature type="binding site" evidence="9">
    <location>
        <position position="114"/>
    </location>
    <ligand>
        <name>alpha-D-glucose 1-phosphate</name>
        <dbReference type="ChEBI" id="CHEBI:58601"/>
    </ligand>
</feature>
<dbReference type="InterPro" id="IPR005835">
    <property type="entry name" value="NTP_transferase_dom"/>
</dbReference>
<dbReference type="GO" id="GO:0008878">
    <property type="term" value="F:glucose-1-phosphate adenylyltransferase activity"/>
    <property type="evidence" value="ECO:0007669"/>
    <property type="project" value="UniProtKB-UniRule"/>
</dbReference>
<dbReference type="AlphaFoldDB" id="A0A4Q9ENU4"/>
<evidence type="ECO:0000256" key="5">
    <source>
        <dbReference type="ARBA" id="ARBA00022741"/>
    </source>
</evidence>
<dbReference type="InterPro" id="IPR056818">
    <property type="entry name" value="GlmU/GlgC-like_hexapep"/>
</dbReference>
<comment type="pathway">
    <text evidence="9">Glycan biosynthesis; glycogen biosynthesis.</text>
</comment>
<gene>
    <name evidence="9 12" type="primary">glgC</name>
    <name evidence="12" type="ORF">EYY89_10355</name>
</gene>
<dbReference type="PROSITE" id="PS00810">
    <property type="entry name" value="ADP_GLC_PYROPHOSPH_3"/>
    <property type="match status" value="1"/>
</dbReference>
<keyword evidence="8 9" id="KW-0119">Carbohydrate metabolism</keyword>
<dbReference type="FunFam" id="3.90.550.10:FF:000014">
    <property type="entry name" value="Glucose-1-phosphate adenylyltransferase"/>
    <property type="match status" value="1"/>
</dbReference>
<name>A0A4Q9ENU4_9GAMM</name>
<dbReference type="PANTHER" id="PTHR43523:SF2">
    <property type="entry name" value="GLUCOSE-1-PHOSPHATE ADENYLYLTRANSFERASE"/>
    <property type="match status" value="1"/>
</dbReference>
<dbReference type="HAMAP" id="MF_00624">
    <property type="entry name" value="GlgC"/>
    <property type="match status" value="1"/>
</dbReference>
<feature type="domain" description="Nucleotidyl transferase" evidence="10">
    <location>
        <begin position="22"/>
        <end position="293"/>
    </location>
</feature>
<evidence type="ECO:0000256" key="3">
    <source>
        <dbReference type="ARBA" id="ARBA00022679"/>
    </source>
</evidence>
<feature type="site" description="Could play a key role in the communication between the regulatory and the substrate sites" evidence="9">
    <location>
        <position position="113"/>
    </location>
</feature>
<dbReference type="Pfam" id="PF00483">
    <property type="entry name" value="NTP_transferase"/>
    <property type="match status" value="1"/>
</dbReference>
<evidence type="ECO:0000256" key="1">
    <source>
        <dbReference type="ARBA" id="ARBA00010443"/>
    </source>
</evidence>
<dbReference type="InterPro" id="IPR011004">
    <property type="entry name" value="Trimer_LpxA-like_sf"/>
</dbReference>
<keyword evidence="3 9" id="KW-0808">Transferase</keyword>
<feature type="binding site" evidence="9">
    <location>
        <position position="179"/>
    </location>
    <ligand>
        <name>alpha-D-glucose 1-phosphate</name>
        <dbReference type="ChEBI" id="CHEBI:58601"/>
    </ligand>
</feature>
<feature type="binding site" evidence="9">
    <location>
        <position position="212"/>
    </location>
    <ligand>
        <name>alpha-D-glucose 1-phosphate</name>
        <dbReference type="ChEBI" id="CHEBI:58601"/>
    </ligand>
</feature>
<comment type="function">
    <text evidence="9">Involved in the biosynthesis of ADP-glucose, a building block required for the elongation reactions to produce glycogen. Catalyzes the reaction between ATP and alpha-D-glucose 1-phosphate (G1P) to produce pyrophosphate and ADP-Glc.</text>
</comment>
<feature type="binding site" evidence="9">
    <location>
        <begin position="194"/>
        <end position="195"/>
    </location>
    <ligand>
        <name>alpha-D-glucose 1-phosphate</name>
        <dbReference type="ChEBI" id="CHEBI:58601"/>
    </ligand>
</feature>
<dbReference type="GO" id="GO:0005978">
    <property type="term" value="P:glycogen biosynthetic process"/>
    <property type="evidence" value="ECO:0007669"/>
    <property type="project" value="UniProtKB-UniRule"/>
</dbReference>
<dbReference type="CDD" id="cd02508">
    <property type="entry name" value="ADP_Glucose_PP"/>
    <property type="match status" value="1"/>
</dbReference>
<feature type="site" description="Could play a key role in the communication between the regulatory and the substrate sites" evidence="9">
    <location>
        <position position="74"/>
    </location>
</feature>
<evidence type="ECO:0000313" key="13">
    <source>
        <dbReference type="Proteomes" id="UP000293380"/>
    </source>
</evidence>
<dbReference type="Proteomes" id="UP000293380">
    <property type="component" value="Unassembled WGS sequence"/>
</dbReference>
<feature type="domain" description="Glucose-1-phosphate adenylyltransferase/Bifunctional protein GlmU-like C-terminal hexapeptide" evidence="11">
    <location>
        <begin position="316"/>
        <end position="419"/>
    </location>
</feature>